<dbReference type="PANTHER" id="PTHR33361">
    <property type="entry name" value="GLR0591 PROTEIN"/>
    <property type="match status" value="1"/>
</dbReference>
<organism evidence="1 2">
    <name type="scientific">Venturia effusa</name>
    <dbReference type="NCBI Taxonomy" id="50376"/>
    <lineage>
        <taxon>Eukaryota</taxon>
        <taxon>Fungi</taxon>
        <taxon>Dikarya</taxon>
        <taxon>Ascomycota</taxon>
        <taxon>Pezizomycotina</taxon>
        <taxon>Dothideomycetes</taxon>
        <taxon>Pleosporomycetidae</taxon>
        <taxon>Venturiales</taxon>
        <taxon>Venturiaceae</taxon>
        <taxon>Venturia</taxon>
    </lineage>
</organism>
<dbReference type="Pfam" id="PF05960">
    <property type="entry name" value="DUF885"/>
    <property type="match status" value="1"/>
</dbReference>
<dbReference type="OrthoDB" id="5959877at2759"/>
<dbReference type="EMBL" id="CP042188">
    <property type="protein sequence ID" value="QDS70216.1"/>
    <property type="molecule type" value="Genomic_DNA"/>
</dbReference>
<keyword evidence="2" id="KW-1185">Reference proteome</keyword>
<reference evidence="1 2" key="1">
    <citation type="submission" date="2019-07" db="EMBL/GenBank/DDBJ databases">
        <title>Finished genome of Venturia effusa.</title>
        <authorList>
            <person name="Young C.A."/>
            <person name="Cox M.P."/>
            <person name="Ganley A.R.D."/>
            <person name="David W.J."/>
        </authorList>
    </citation>
    <scope>NUCLEOTIDE SEQUENCE [LARGE SCALE GENOMIC DNA]</scope>
    <source>
        <strain evidence="2">albino</strain>
    </source>
</reference>
<dbReference type="PANTHER" id="PTHR33361:SF2">
    <property type="entry name" value="DUF885 DOMAIN-CONTAINING PROTEIN"/>
    <property type="match status" value="1"/>
</dbReference>
<evidence type="ECO:0000313" key="1">
    <source>
        <dbReference type="EMBL" id="QDS70216.1"/>
    </source>
</evidence>
<dbReference type="SUPFAM" id="SSF55486">
    <property type="entry name" value="Metalloproteases ('zincins'), catalytic domain"/>
    <property type="match status" value="1"/>
</dbReference>
<gene>
    <name evidence="1" type="ORF">FKW77_006970</name>
</gene>
<evidence type="ECO:0000313" key="2">
    <source>
        <dbReference type="Proteomes" id="UP000316270"/>
    </source>
</evidence>
<protein>
    <recommendedName>
        <fullName evidence="3">X-Pro dipeptidyl-peptidase</fullName>
    </recommendedName>
</protein>
<dbReference type="InterPro" id="IPR010281">
    <property type="entry name" value="DUF885"/>
</dbReference>
<dbReference type="Proteomes" id="UP000316270">
    <property type="component" value="Chromosome 4"/>
</dbReference>
<sequence length="562" mass="65648">MKRPAGNCMVPTTTHHEPIQDRIIRIQHDLEVLTEFYNIEISPKRTKKLQKFYQDEVESLKSAPFDSYDQEAKVDYVLLQNFLETKSRQLESKSKEHEKLGTLLPFAPLITELCESRQEMKPIEGPKAASALHALSQDLACVLSKIDQHALRTDKLTAFRAAKTLNQLSVHLQEWFKYFNGYDPLFSWWVRAPYEKLEKLFAVLESRIQEELVGIAPGDENTIVGEPIGRDALLADLSAEKIAYTPEEMIRIGEVEYDWCLREMEAASKNMGYSDWKDALEFVKNSYVEPGKQTQLIRDLAIEAEAYVEKHDMVTIPPLAKLWRMFMIQPEEQKVSPFFLGGPYIQVSYPTADMEHEDKLMSMRGNNPHFSRSTVFHELLPGHHLQYHQTLRHRPYRKLFRTSFWTEGWAFYWELVLWDRGFASKPEDKIGMLFWHMHRCIRIVFSLKFHLGLLTPQECVDLLVEKVGHERANAEGEVRRSFNGDYSPLYQVGYMLGALQFYKLRKELVDTGKVPQKDFHDRILKSGNMPIEVLRALFMDKKLDREGFKPEWRFYGEIDAEK</sequence>
<evidence type="ECO:0008006" key="3">
    <source>
        <dbReference type="Google" id="ProtNLM"/>
    </source>
</evidence>
<proteinExistence type="predicted"/>
<name>A0A517L3L5_9PEZI</name>
<dbReference type="AlphaFoldDB" id="A0A517L3L5"/>
<accession>A0A517L3L5</accession>